<name>A0ABU7RG18_9BACT</name>
<reference evidence="1 2" key="1">
    <citation type="submission" date="2024-01" db="EMBL/GenBank/DDBJ databases">
        <title>Niabella digestum sp. nov., isolated from waste digestion system.</title>
        <authorList>
            <person name="Zhang L."/>
        </authorList>
    </citation>
    <scope>NUCLEOTIDE SEQUENCE [LARGE SCALE GENOMIC DNA]</scope>
    <source>
        <strain evidence="1 2">A18</strain>
    </source>
</reference>
<comment type="caution">
    <text evidence="1">The sequence shown here is derived from an EMBL/GenBank/DDBJ whole genome shotgun (WGS) entry which is preliminary data.</text>
</comment>
<accession>A0ABU7RG18</accession>
<sequence length="418" mass="48301">MSRKVFLSFLGANNYKECVYTTEGKESRVVKYVQNAVIDLLASDFDVYYIFCTEKAYDTHFASLQAESNKKLDVVQIPEGFSESEIWTIFSSVFDKLEVGDEILYDITHSFRSLPMLGITLLQYAKFLKDIRVRGIYYGVFETLGPSYDIDNRFPDPKDRKVPLLNLTAFSLIQDWTIAANNFIKFGNAQMMGELTKEGLTPILSESKGKHMEAATLNGLSIQLQTFAEEHRTNRGRRIIEGKAANKAVEYIDNIQTYSLIPPFFPIVNYVKSTLQQYSDNSIKNIFFAIQWCIEKELPQQGFTQLQEGIITILCDKVGLDYTMESNRNLVSSYLSVRFFKPEEEWKGELIQETYKPYVHLLNEIDKIKDLASVYDSISKKRNDINHGGFTESAKHFSFMNDLKKYFHEFKQILNLEY</sequence>
<dbReference type="InterPro" id="IPR011742">
    <property type="entry name" value="CRISPR-assoc_prot_TM1812"/>
</dbReference>
<keyword evidence="2" id="KW-1185">Reference proteome</keyword>
<dbReference type="InterPro" id="IPR013383">
    <property type="entry name" value="CRISPR-assoc_prot_DxTHG_CS"/>
</dbReference>
<dbReference type="RefSeq" id="WP_330974354.1">
    <property type="nucleotide sequence ID" value="NZ_JAZGLY010000003.1"/>
</dbReference>
<evidence type="ECO:0000313" key="2">
    <source>
        <dbReference type="Proteomes" id="UP001357452"/>
    </source>
</evidence>
<gene>
    <name evidence="1" type="primary">csx2</name>
    <name evidence="1" type="ORF">V2H41_06635</name>
</gene>
<dbReference type="NCBIfam" id="TIGR02549">
    <property type="entry name" value="CRISPR_DxTHG"/>
    <property type="match status" value="1"/>
</dbReference>
<dbReference type="Proteomes" id="UP001357452">
    <property type="component" value="Unassembled WGS sequence"/>
</dbReference>
<protein>
    <submittedName>
        <fullName evidence="1">TIGR02221 family CRISPR-associated protein</fullName>
    </submittedName>
</protein>
<organism evidence="1 2">
    <name type="scientific">Niabella digestorum</name>
    <dbReference type="NCBI Taxonomy" id="3117701"/>
    <lineage>
        <taxon>Bacteria</taxon>
        <taxon>Pseudomonadati</taxon>
        <taxon>Bacteroidota</taxon>
        <taxon>Chitinophagia</taxon>
        <taxon>Chitinophagales</taxon>
        <taxon>Chitinophagaceae</taxon>
        <taxon>Niabella</taxon>
    </lineage>
</organism>
<dbReference type="EMBL" id="JAZGLY010000003">
    <property type="protein sequence ID" value="MEE6186945.1"/>
    <property type="molecule type" value="Genomic_DNA"/>
</dbReference>
<evidence type="ECO:0000313" key="1">
    <source>
        <dbReference type="EMBL" id="MEE6186945.1"/>
    </source>
</evidence>
<proteinExistence type="predicted"/>
<dbReference type="NCBIfam" id="TIGR02221">
    <property type="entry name" value="cas_TM1812"/>
    <property type="match status" value="1"/>
</dbReference>